<reference evidence="2 5" key="1">
    <citation type="submission" date="2015-10" db="EMBL/GenBank/DDBJ databases">
        <title>A novel member of the family Ruminococcaceae isolated from human faeces.</title>
        <authorList>
            <person name="Shkoporov A.N."/>
            <person name="Chaplin A.V."/>
            <person name="Motuzova O.V."/>
            <person name="Kafarskaia L.I."/>
            <person name="Efimov B.A."/>
        </authorList>
    </citation>
    <scope>NUCLEOTIDE SEQUENCE [LARGE SCALE GENOMIC DNA]</scope>
    <source>
        <strain evidence="2 5">668</strain>
    </source>
</reference>
<evidence type="ECO:0000313" key="4">
    <source>
        <dbReference type="EMBL" id="MTS51592.1"/>
    </source>
</evidence>
<evidence type="ECO:0000313" key="6">
    <source>
        <dbReference type="Proteomes" id="UP000431913"/>
    </source>
</evidence>
<organism evidence="2 5">
    <name type="scientific">Ruthenibacterium lactatiformans</name>
    <dbReference type="NCBI Taxonomy" id="1550024"/>
    <lineage>
        <taxon>Bacteria</taxon>
        <taxon>Bacillati</taxon>
        <taxon>Bacillota</taxon>
        <taxon>Clostridia</taxon>
        <taxon>Eubacteriales</taxon>
        <taxon>Oscillospiraceae</taxon>
        <taxon>Ruthenibacterium</taxon>
    </lineage>
</organism>
<feature type="domain" description="Arginine dihydrolase ArgZ/ArgE-like C-terminal second subdomain" evidence="1">
    <location>
        <begin position="141"/>
        <end position="353"/>
    </location>
</feature>
<dbReference type="GeneID" id="42855499"/>
<dbReference type="AlphaFoldDB" id="A0A0W7TP68"/>
<dbReference type="EMBL" id="WMZR01000009">
    <property type="protein sequence ID" value="MTS51592.1"/>
    <property type="molecule type" value="Genomic_DNA"/>
</dbReference>
<evidence type="ECO:0000313" key="3">
    <source>
        <dbReference type="EMBL" id="MST92035.1"/>
    </source>
</evidence>
<comment type="caution">
    <text evidence="2">The sequence shown here is derived from an EMBL/GenBank/DDBJ whole genome shotgun (WGS) entry which is preliminary data.</text>
</comment>
<sequence length="372" mass="39890">MFTLPEYCAPDFSAPLLQNAPSVRTAPAPADGAAPAGYHATGMYPEYYKVDGVWRLAEKSRMDCVPVLAPDGELRIVEFRNLVQGDSVVLGRTDDGSEGILMHTEGFSAGGKSAEAFAFRTGRSRETAFTRDYDALAGLLRHEKEHGNVVWVLGPACSFDASAKAAMQALIENGYAHGLLAGNALATHDLEGSLLHTALGQDIYTQESRPNGHYHHIDVINAARAAGSIPAFIEQNGIRDGIMHACVAHGVPYVLAGSIRDDGPLPGVYGDVYAAQNAMRELVQQATTVICVATQLHTIATGNMTPSYCVRGGRVRPVYLYCVDISEFVTNKLRDRGSLSSVPIVANAQDFLCRVAAGLGLPVAEKYDKINR</sequence>
<gene>
    <name evidence="2" type="ORF">ASJ35_12650</name>
    <name evidence="3" type="ORF">FYJ76_08800</name>
    <name evidence="4" type="ORF">GMD52_08560</name>
</gene>
<proteinExistence type="predicted"/>
<dbReference type="EMBL" id="VUNJ01000007">
    <property type="protein sequence ID" value="MST92035.1"/>
    <property type="molecule type" value="Genomic_DNA"/>
</dbReference>
<accession>A0A0W7TP68</accession>
<dbReference type="Gene3D" id="2.40.420.10">
    <property type="entry name" value="conserved putative lor/sdh protein from methanococcus maripaludis s2 domain"/>
    <property type="match status" value="1"/>
</dbReference>
<evidence type="ECO:0000259" key="1">
    <source>
        <dbReference type="Pfam" id="PF21570"/>
    </source>
</evidence>
<evidence type="ECO:0000313" key="2">
    <source>
        <dbReference type="EMBL" id="KUE75617.1"/>
    </source>
</evidence>
<reference evidence="3 6" key="3">
    <citation type="submission" date="2019-08" db="EMBL/GenBank/DDBJ databases">
        <title>In-depth cultivation of the pig gut microbiome towards novel bacterial diversity and tailored functional studies.</title>
        <authorList>
            <person name="Wylensek D."/>
            <person name="Hitch T.C.A."/>
            <person name="Clavel T."/>
        </authorList>
    </citation>
    <scope>NUCLEOTIDE SEQUENCE [LARGE SCALE GENOMIC DNA]</scope>
    <source>
        <strain evidence="3 6">WCA3-601-WT-6J</strain>
    </source>
</reference>
<reference evidence="4 7" key="2">
    <citation type="journal article" date="2019" name="Nat. Med.">
        <title>A library of human gut bacterial isolates paired with longitudinal multiomics data enables mechanistic microbiome research.</title>
        <authorList>
            <person name="Poyet M."/>
            <person name="Groussin M."/>
            <person name="Gibbons S.M."/>
            <person name="Avila-Pacheco J."/>
            <person name="Jiang X."/>
            <person name="Kearney S.M."/>
            <person name="Perrotta A.R."/>
            <person name="Berdy B."/>
            <person name="Zhao S."/>
            <person name="Lieberman T.D."/>
            <person name="Swanson P.K."/>
            <person name="Smith M."/>
            <person name="Roesemann S."/>
            <person name="Alexander J.E."/>
            <person name="Rich S.A."/>
            <person name="Livny J."/>
            <person name="Vlamakis H."/>
            <person name="Clish C."/>
            <person name="Bullock K."/>
            <person name="Deik A."/>
            <person name="Scott J."/>
            <person name="Pierce K.A."/>
            <person name="Xavier R.J."/>
            <person name="Alm E.J."/>
        </authorList>
    </citation>
    <scope>NUCLEOTIDE SEQUENCE [LARGE SCALE GENOMIC DNA]</scope>
    <source>
        <strain evidence="4 7">BIOML-A7</strain>
    </source>
</reference>
<dbReference type="Proteomes" id="UP000431913">
    <property type="component" value="Unassembled WGS sequence"/>
</dbReference>
<dbReference type="Gene3D" id="3.40.50.10690">
    <property type="entry name" value="putative lor/sdh protein like domains"/>
    <property type="match status" value="1"/>
</dbReference>
<dbReference type="InterPro" id="IPR048963">
    <property type="entry name" value="ArgZ/ArgE-like_C_2nd"/>
</dbReference>
<name>A0A0W7TP68_9FIRM</name>
<dbReference type="Proteomes" id="UP000053433">
    <property type="component" value="Unassembled WGS sequence"/>
</dbReference>
<dbReference type="Proteomes" id="UP000449193">
    <property type="component" value="Unassembled WGS sequence"/>
</dbReference>
<dbReference type="EMBL" id="LMUA01000018">
    <property type="protein sequence ID" value="KUE75617.1"/>
    <property type="molecule type" value="Genomic_DNA"/>
</dbReference>
<dbReference type="Pfam" id="PF21570">
    <property type="entry name" value="ArgZ-like_C_2nd"/>
    <property type="match status" value="1"/>
</dbReference>
<dbReference type="RefSeq" id="WP_009326027.1">
    <property type="nucleotide sequence ID" value="NZ_CAOJUJ010000001.1"/>
</dbReference>
<evidence type="ECO:0000313" key="5">
    <source>
        <dbReference type="Proteomes" id="UP000053433"/>
    </source>
</evidence>
<evidence type="ECO:0000313" key="7">
    <source>
        <dbReference type="Proteomes" id="UP000449193"/>
    </source>
</evidence>
<protein>
    <recommendedName>
        <fullName evidence="1">Arginine dihydrolase ArgZ/ArgE-like C-terminal second subdomain domain-containing protein</fullName>
    </recommendedName>
</protein>